<dbReference type="KEGG" id="cel:CELE_F32D8.13"/>
<keyword evidence="7" id="KW-0808">Transferase</keyword>
<protein>
    <recommendedName>
        <fullName evidence="17">Phosphomevalonate kinase</fullName>
        <ecNumber evidence="3">2.7.4.2</ecNumber>
    </recommendedName>
</protein>
<dbReference type="ExpressionAtlas" id="I2HAD9">
    <property type="expression patterns" value="baseline and differential"/>
</dbReference>
<evidence type="ECO:0000256" key="4">
    <source>
        <dbReference type="ARBA" id="ARBA00022490"/>
    </source>
</evidence>
<keyword evidence="8 18" id="KW-0547">Nucleotide-binding</keyword>
<dbReference type="FunCoup" id="I2HAD9">
    <property type="interactions" value="922"/>
</dbReference>
<evidence type="ECO:0000256" key="2">
    <source>
        <dbReference type="ARBA" id="ARBA00005017"/>
    </source>
</evidence>
<evidence type="ECO:0000256" key="11">
    <source>
        <dbReference type="ARBA" id="ARBA00022840"/>
    </source>
</evidence>
<evidence type="ECO:0000256" key="13">
    <source>
        <dbReference type="ARBA" id="ARBA00023011"/>
    </source>
</evidence>
<dbReference type="GeneID" id="179508"/>
<evidence type="ECO:0000313" key="21">
    <source>
        <dbReference type="WormBase" id="F32D8.13b"/>
    </source>
</evidence>
<dbReference type="UniPathway" id="UPA00057">
    <property type="reaction ID" value="UER00099"/>
</dbReference>
<proteinExistence type="predicted"/>
<dbReference type="Pfam" id="PF04275">
    <property type="entry name" value="P-mevalo_kinase"/>
    <property type="match status" value="1"/>
</dbReference>
<dbReference type="STRING" id="6239.F32D8.13b.1"/>
<keyword evidence="12" id="KW-0752">Steroid biosynthesis</keyword>
<keyword evidence="16" id="KW-0753">Steroid metabolism</keyword>
<dbReference type="GO" id="GO:0005829">
    <property type="term" value="C:cytosol"/>
    <property type="evidence" value="ECO:0007669"/>
    <property type="project" value="UniProtKB-SubCell"/>
</dbReference>
<accession>I2HAD9</accession>
<keyword evidence="9 19" id="KW-0418">Kinase</keyword>
<evidence type="ECO:0000256" key="10">
    <source>
        <dbReference type="ARBA" id="ARBA00022778"/>
    </source>
</evidence>
<evidence type="ECO:0000256" key="3">
    <source>
        <dbReference type="ARBA" id="ARBA00012958"/>
    </source>
</evidence>
<dbReference type="GO" id="GO:0005524">
    <property type="term" value="F:ATP binding"/>
    <property type="evidence" value="ECO:0007669"/>
    <property type="project" value="UniProtKB-KW"/>
</dbReference>
<evidence type="ECO:0000256" key="16">
    <source>
        <dbReference type="ARBA" id="ARBA00023221"/>
    </source>
</evidence>
<evidence type="ECO:0000256" key="14">
    <source>
        <dbReference type="ARBA" id="ARBA00023098"/>
    </source>
</evidence>
<feature type="binding site" evidence="18">
    <location>
        <position position="135"/>
    </location>
    <ligand>
        <name>ATP</name>
        <dbReference type="ChEBI" id="CHEBI:30616"/>
    </ligand>
</feature>
<keyword evidence="20" id="KW-1185">Reference proteome</keyword>
<keyword evidence="15" id="KW-1207">Sterol metabolism</keyword>
<evidence type="ECO:0000256" key="17">
    <source>
        <dbReference type="ARBA" id="ARBA00034549"/>
    </source>
</evidence>
<evidence type="ECO:0000256" key="6">
    <source>
        <dbReference type="ARBA" id="ARBA00022548"/>
    </source>
</evidence>
<evidence type="ECO:0000256" key="8">
    <source>
        <dbReference type="ARBA" id="ARBA00022741"/>
    </source>
</evidence>
<evidence type="ECO:0000256" key="5">
    <source>
        <dbReference type="ARBA" id="ARBA00022516"/>
    </source>
</evidence>
<dbReference type="EMBL" id="BX284605">
    <property type="protein sequence ID" value="CCH63846.1"/>
    <property type="molecule type" value="Genomic_DNA"/>
</dbReference>
<dbReference type="AGR" id="WB:WBGene00009335"/>
<evidence type="ECO:0000256" key="18">
    <source>
        <dbReference type="PIRSR" id="PIRSR036639-1"/>
    </source>
</evidence>
<dbReference type="AlphaFoldDB" id="I2HAD9"/>
<feature type="binding site" evidence="18">
    <location>
        <position position="172"/>
    </location>
    <ligand>
        <name>ATP</name>
        <dbReference type="ChEBI" id="CHEBI:30616"/>
    </ligand>
</feature>
<evidence type="ECO:0000313" key="20">
    <source>
        <dbReference type="Proteomes" id="UP000001940"/>
    </source>
</evidence>
<dbReference type="OMA" id="QKRGWVY"/>
<dbReference type="PIRSF" id="PIRSF036639">
    <property type="entry name" value="PMK_anim"/>
    <property type="match status" value="1"/>
</dbReference>
<comment type="pathway">
    <text evidence="2">Isoprenoid biosynthesis; isopentenyl diphosphate biosynthesis via mevalonate pathway; isopentenyl diphosphate from (R)-mevalonate: step 2/3.</text>
</comment>
<dbReference type="GO" id="GO:0019287">
    <property type="term" value="P:isopentenyl diphosphate biosynthetic process, mevalonate pathway"/>
    <property type="evidence" value="ECO:0000318"/>
    <property type="project" value="GO_Central"/>
</dbReference>
<evidence type="ECO:0000256" key="12">
    <source>
        <dbReference type="ARBA" id="ARBA00022955"/>
    </source>
</evidence>
<evidence type="ECO:0000256" key="15">
    <source>
        <dbReference type="ARBA" id="ARBA00023166"/>
    </source>
</evidence>
<comment type="subcellular location">
    <subcellularLocation>
        <location evidence="1">Cytoplasm</location>
        <location evidence="1">Cytosol</location>
    </subcellularLocation>
</comment>
<dbReference type="OrthoDB" id="2401875at2759"/>
<gene>
    <name evidence="19" type="ORF">CELE_F32D8.13</name>
    <name evidence="19 21" type="ORF">F32D8.13</name>
</gene>
<evidence type="ECO:0000256" key="1">
    <source>
        <dbReference type="ARBA" id="ARBA00004514"/>
    </source>
</evidence>
<dbReference type="SUPFAM" id="SSF52540">
    <property type="entry name" value="P-loop containing nucleoside triphosphate hydrolases"/>
    <property type="match status" value="1"/>
</dbReference>
<feature type="binding site" evidence="18">
    <location>
        <position position="163"/>
    </location>
    <ligand>
        <name>substrate</name>
    </ligand>
</feature>
<dbReference type="GO" id="GO:0004631">
    <property type="term" value="F:phosphomevalonate kinase activity"/>
    <property type="evidence" value="ECO:0000318"/>
    <property type="project" value="GO_Central"/>
</dbReference>
<sequence>MPIVIAISGKRKSGKDYCTNLIREVLVQKRFDVSVAGISHSLKMEFAKKHGLKYEELLTDGPYKELYRKDMIQWGEEARCKDSGLFCRAAISSTMDSDIVIISDCRRRTDYEYFSANYRTVTIRIETSEEDRKQRGYQFVEGVDDAESECGLDDYKFNLVIKNQSGTDLSQQLNMVTEKISRIIDKLKLPINKE</sequence>
<dbReference type="GO" id="GO:0006695">
    <property type="term" value="P:cholesterol biosynthetic process"/>
    <property type="evidence" value="ECO:0000318"/>
    <property type="project" value="GO_Central"/>
</dbReference>
<evidence type="ECO:0000313" key="19">
    <source>
        <dbReference type="EMBL" id="CCH63846.1"/>
    </source>
</evidence>
<dbReference type="eggNOG" id="ENOG502RXWP">
    <property type="taxonomic scope" value="Eukaryota"/>
</dbReference>
<dbReference type="Reactome" id="R-CEL-191273">
    <property type="pathway name" value="Cholesterol biosynthesis"/>
</dbReference>
<name>I2HAD9_CAEEL</name>
<dbReference type="Gene3D" id="3.40.50.300">
    <property type="entry name" value="P-loop containing nucleotide triphosphate hydrolases"/>
    <property type="match status" value="1"/>
</dbReference>
<evidence type="ECO:0000256" key="7">
    <source>
        <dbReference type="ARBA" id="ARBA00022679"/>
    </source>
</evidence>
<organism evidence="19 20">
    <name type="scientific">Caenorhabditis elegans</name>
    <dbReference type="NCBI Taxonomy" id="6239"/>
    <lineage>
        <taxon>Eukaryota</taxon>
        <taxon>Metazoa</taxon>
        <taxon>Ecdysozoa</taxon>
        <taxon>Nematoda</taxon>
        <taxon>Chromadorea</taxon>
        <taxon>Rhabditida</taxon>
        <taxon>Rhabditina</taxon>
        <taxon>Rhabditomorpha</taxon>
        <taxon>Rhabditoidea</taxon>
        <taxon>Rhabditidae</taxon>
        <taxon>Peloderinae</taxon>
        <taxon>Caenorhabditis</taxon>
    </lineage>
</organism>
<keyword evidence="13" id="KW-0756">Sterol biosynthesis</keyword>
<dbReference type="SMR" id="I2HAD9"/>
<keyword evidence="6" id="KW-0153">Cholesterol metabolism</keyword>
<dbReference type="PANTHER" id="PTHR13101">
    <property type="entry name" value="PHOSPHOMEVALONATE KINASE"/>
    <property type="match status" value="1"/>
</dbReference>
<dbReference type="InParanoid" id="I2HAD9"/>
<keyword evidence="11 18" id="KW-0067">ATP-binding</keyword>
<dbReference type="PhylomeDB" id="I2HAD9"/>
<dbReference type="RefSeq" id="NP_001256276.1">
    <property type="nucleotide sequence ID" value="NM_001269347.1"/>
</dbReference>
<dbReference type="WormBase" id="F32D8.13b">
    <property type="protein sequence ID" value="CE47579"/>
    <property type="gene ID" value="WBGene00009335"/>
</dbReference>
<dbReference type="FunFam" id="3.40.50.300:FF:004173">
    <property type="entry name" value="Phosphomevalonate kinase, putative"/>
    <property type="match status" value="1"/>
</dbReference>
<dbReference type="CTD" id="179508"/>
<dbReference type="EC" id="2.7.4.2" evidence="3"/>
<feature type="binding site" evidence="18">
    <location>
        <begin position="10"/>
        <end position="16"/>
    </location>
    <ligand>
        <name>ATP</name>
        <dbReference type="ChEBI" id="CHEBI:30616"/>
    </ligand>
</feature>
<keyword evidence="4" id="KW-0963">Cytoplasm</keyword>
<reference evidence="19 20" key="1">
    <citation type="journal article" date="1998" name="Science">
        <title>Genome sequence of the nematode C. elegans: a platform for investigating biology.</title>
        <authorList>
            <consortium name="The C. elegans sequencing consortium"/>
            <person name="Sulson J.E."/>
            <person name="Waterston R."/>
        </authorList>
    </citation>
    <scope>NUCLEOTIDE SEQUENCE [LARGE SCALE GENOMIC DNA]</scope>
    <source>
        <strain evidence="19 20">Bristol N2</strain>
    </source>
</reference>
<dbReference type="PANTHER" id="PTHR13101:SF1">
    <property type="entry name" value="PHOSPHOMEVALONATE KINASE"/>
    <property type="match status" value="1"/>
</dbReference>
<dbReference type="Proteomes" id="UP000001940">
    <property type="component" value="Chromosome V"/>
</dbReference>
<dbReference type="InterPro" id="IPR005919">
    <property type="entry name" value="Pmev_kin_anim"/>
</dbReference>
<dbReference type="PaxDb" id="6239-F32D8.13b"/>
<dbReference type="InterPro" id="IPR027417">
    <property type="entry name" value="P-loop_NTPase"/>
</dbReference>
<keyword evidence="14" id="KW-0443">Lipid metabolism</keyword>
<keyword evidence="5" id="KW-0444">Lipid biosynthesis</keyword>
<evidence type="ECO:0000256" key="9">
    <source>
        <dbReference type="ARBA" id="ARBA00022777"/>
    </source>
</evidence>
<dbReference type="Bgee" id="WBGene00009335">
    <property type="expression patterns" value="Expressed in pharyngeal muscle cell (C elegans) and 3 other cell types or tissues"/>
</dbReference>
<keyword evidence="10" id="KW-0152">Cholesterol biosynthesis</keyword>